<evidence type="ECO:0000313" key="6">
    <source>
        <dbReference type="Proteomes" id="UP001266357"/>
    </source>
</evidence>
<dbReference type="InterPro" id="IPR011990">
    <property type="entry name" value="TPR-like_helical_dom_sf"/>
</dbReference>
<evidence type="ECO:0000256" key="2">
    <source>
        <dbReference type="PROSITE-ProRule" id="PRU01091"/>
    </source>
</evidence>
<organism evidence="5 6">
    <name type="scientific">Thalassotalea castellviae</name>
    <dbReference type="NCBI Taxonomy" id="3075612"/>
    <lineage>
        <taxon>Bacteria</taxon>
        <taxon>Pseudomonadati</taxon>
        <taxon>Pseudomonadota</taxon>
        <taxon>Gammaproteobacteria</taxon>
        <taxon>Alteromonadales</taxon>
        <taxon>Colwelliaceae</taxon>
        <taxon>Thalassotalea</taxon>
    </lineage>
</organism>
<evidence type="ECO:0000256" key="3">
    <source>
        <dbReference type="SAM" id="Phobius"/>
    </source>
</evidence>
<feature type="DNA-binding region" description="OmpR/PhoB-type" evidence="2">
    <location>
        <begin position="13"/>
        <end position="111"/>
    </location>
</feature>
<keyword evidence="3" id="KW-1133">Transmembrane helix</keyword>
<evidence type="ECO:0000256" key="1">
    <source>
        <dbReference type="ARBA" id="ARBA00023125"/>
    </source>
</evidence>
<sequence length="978" mass="111352">MDSKRTKEQSDLSRTFVLGAWSVDGDSNQLIKAGERFVIEPKMMDVLIYLCQHIGETVSAEQLLIACWSGTFYGDAPVQKCIAGLRKKLGCNAKNPSYIETIYRRGYKIIAEVEFPTTANQVSERQSLQKWTKGSPYLGLSTFHQHHSNVYFGRTKAIVDVISQLKTSVNRANNFLLLLGKSGSGKSSLIRAGVLPFLNSHTGFSQLRVTQYHIVSPSQSIDESPIATLVHALVKLNLIHTSIELPTLISQIADDPFALKSALKDIPSEKNEEVKLEQSQQVKDYKLLVIDQFERFLLDEDLTKANKQNLVNCLTILAQCQQLLFIAILRNDFYAECLDVNGFYELKDQGKQYDLQAPTPVEITRMIRNPAIAAGLSFEYDEKTEERLDEILLAAAVKNPDALPLLEYTLDLLYQQRNRENVLLLSAYRKMGGIEGAIAQQAEKVFNELPKSVQACWDNILHALIQVDHKNKHNVTARKVPINFFKKPDEKKFIQHFLNARLFVTLIQTNTGEQRRYSTEDRGYSAQNIQFISIAHEALLQHWQRIKLWLNNNSVALHKREQLAEDCQFWLDNHKANDALLNSKQKVLDAQGLIKSKAITLNDNELAFIKRSKRYQERKKLVLSFAVIALMGFSILTWFQAKQVTKERDIALLQSQKTKAISKFLTDTLAASSPFVAQGKEVSLLDVLIDAGKKLNDPTQNTYPAHVEALLHKTLGLIYIDLGKIAPAEQHLSKGFDIYKENQLEKDEGYLGLLFNFSRLNNLKYGMDDLTIIKETIDVSKTIYGDDHKDTLGALDNLGSYYLNNKEFAQAEDIFTQVYQKRREFFGENFRHTLYSVENLGDLYYTQQDYKQAEQYYQLCYEQWLNKSGISNPYSLFCLKGLALTKLANGQYPQAENLLTQLIKAATLVYGSEHPEVLEANHYLAKLFMETTRVKFAEALFRQTLQARTVVLGGNHKDTLETKAQLTQLLNQHRTELN</sequence>
<dbReference type="SMART" id="SM00028">
    <property type="entry name" value="TPR"/>
    <property type="match status" value="4"/>
</dbReference>
<feature type="domain" description="OmpR/PhoB-type" evidence="4">
    <location>
        <begin position="13"/>
        <end position="111"/>
    </location>
</feature>
<dbReference type="Proteomes" id="UP001266357">
    <property type="component" value="Unassembled WGS sequence"/>
</dbReference>
<name>A0ABU3A2E7_9GAMM</name>
<comment type="caution">
    <text evidence="5">The sequence shown here is derived from an EMBL/GenBank/DDBJ whole genome shotgun (WGS) entry which is preliminary data.</text>
</comment>
<accession>A0ABU3A2E7</accession>
<keyword evidence="6" id="KW-1185">Reference proteome</keyword>
<keyword evidence="3" id="KW-0472">Membrane</keyword>
<dbReference type="PROSITE" id="PS51755">
    <property type="entry name" value="OMPR_PHOB"/>
    <property type="match status" value="1"/>
</dbReference>
<dbReference type="SMART" id="SM00862">
    <property type="entry name" value="Trans_reg_C"/>
    <property type="match status" value="1"/>
</dbReference>
<reference evidence="5 6" key="1">
    <citation type="submission" date="2023-09" db="EMBL/GenBank/DDBJ databases">
        <authorList>
            <person name="Rey-Velasco X."/>
        </authorList>
    </citation>
    <scope>NUCLEOTIDE SEQUENCE [LARGE SCALE GENOMIC DNA]</scope>
    <source>
        <strain evidence="5 6">W431</strain>
    </source>
</reference>
<dbReference type="Gene3D" id="3.40.50.300">
    <property type="entry name" value="P-loop containing nucleotide triphosphate hydrolases"/>
    <property type="match status" value="1"/>
</dbReference>
<dbReference type="PANTHER" id="PTHR47691:SF3">
    <property type="entry name" value="HTH-TYPE TRANSCRIPTIONAL REGULATOR RV0890C-RELATED"/>
    <property type="match status" value="1"/>
</dbReference>
<dbReference type="Pfam" id="PF13374">
    <property type="entry name" value="TPR_10"/>
    <property type="match status" value="1"/>
</dbReference>
<dbReference type="Pfam" id="PF00486">
    <property type="entry name" value="Trans_reg_C"/>
    <property type="match status" value="1"/>
</dbReference>
<dbReference type="Gene3D" id="1.25.40.10">
    <property type="entry name" value="Tetratricopeptide repeat domain"/>
    <property type="match status" value="2"/>
</dbReference>
<dbReference type="InterPro" id="IPR016032">
    <property type="entry name" value="Sig_transdc_resp-reg_C-effctor"/>
</dbReference>
<dbReference type="InterPro" id="IPR036388">
    <property type="entry name" value="WH-like_DNA-bd_sf"/>
</dbReference>
<dbReference type="Gene3D" id="1.10.10.10">
    <property type="entry name" value="Winged helix-like DNA-binding domain superfamily/Winged helix DNA-binding domain"/>
    <property type="match status" value="1"/>
</dbReference>
<feature type="transmembrane region" description="Helical" evidence="3">
    <location>
        <begin position="621"/>
        <end position="639"/>
    </location>
</feature>
<dbReference type="PANTHER" id="PTHR47691">
    <property type="entry name" value="REGULATOR-RELATED"/>
    <property type="match status" value="1"/>
</dbReference>
<dbReference type="InterPro" id="IPR049052">
    <property type="entry name" value="nSTAND1"/>
</dbReference>
<evidence type="ECO:0000259" key="4">
    <source>
        <dbReference type="PROSITE" id="PS51755"/>
    </source>
</evidence>
<gene>
    <name evidence="5" type="ORF">RM573_12180</name>
</gene>
<dbReference type="RefSeq" id="WP_311582280.1">
    <property type="nucleotide sequence ID" value="NZ_JAVRIF010000006.1"/>
</dbReference>
<dbReference type="InterPro" id="IPR001867">
    <property type="entry name" value="OmpR/PhoB-type_DNA-bd"/>
</dbReference>
<dbReference type="SUPFAM" id="SSF46894">
    <property type="entry name" value="C-terminal effector domain of the bipartite response regulators"/>
    <property type="match status" value="1"/>
</dbReference>
<dbReference type="CDD" id="cd00383">
    <property type="entry name" value="trans_reg_C"/>
    <property type="match status" value="1"/>
</dbReference>
<evidence type="ECO:0000313" key="5">
    <source>
        <dbReference type="EMBL" id="MDT0604356.1"/>
    </source>
</evidence>
<dbReference type="SUPFAM" id="SSF48452">
    <property type="entry name" value="TPR-like"/>
    <property type="match status" value="2"/>
</dbReference>
<dbReference type="SUPFAM" id="SSF52540">
    <property type="entry name" value="P-loop containing nucleoside triphosphate hydrolases"/>
    <property type="match status" value="1"/>
</dbReference>
<dbReference type="Pfam" id="PF13424">
    <property type="entry name" value="TPR_12"/>
    <property type="match status" value="1"/>
</dbReference>
<dbReference type="EMBL" id="JAVRIF010000006">
    <property type="protein sequence ID" value="MDT0604356.1"/>
    <property type="molecule type" value="Genomic_DNA"/>
</dbReference>
<dbReference type="InterPro" id="IPR019734">
    <property type="entry name" value="TPR_rpt"/>
</dbReference>
<keyword evidence="1 2" id="KW-0238">DNA-binding</keyword>
<keyword evidence="3" id="KW-0812">Transmembrane</keyword>
<protein>
    <submittedName>
        <fullName evidence="5">Tetratricopeptide repeat protein</fullName>
    </submittedName>
</protein>
<dbReference type="InterPro" id="IPR027417">
    <property type="entry name" value="P-loop_NTPase"/>
</dbReference>
<dbReference type="Pfam" id="PF20703">
    <property type="entry name" value="nSTAND1"/>
    <property type="match status" value="1"/>
</dbReference>
<proteinExistence type="predicted"/>